<name>A0A7W5ASA8_9ACTN</name>
<reference evidence="1 2" key="1">
    <citation type="submission" date="2020-08" db="EMBL/GenBank/DDBJ databases">
        <title>Genomic Encyclopedia of Type Strains, Phase III (KMG-III): the genomes of soil and plant-associated and newly described type strains.</title>
        <authorList>
            <person name="Whitman W."/>
        </authorList>
    </citation>
    <scope>NUCLEOTIDE SEQUENCE [LARGE SCALE GENOMIC DNA]</scope>
    <source>
        <strain evidence="1 2">CECT 3287</strain>
    </source>
</reference>
<proteinExistence type="predicted"/>
<sequence length="63" mass="7109">MFTVLLPSLSPLLNIMAAYGFVFLGRREAAVGWQKLRRTGQVTVPVPPGWRERRPPCPTNVEM</sequence>
<protein>
    <submittedName>
        <fullName evidence="1">Uncharacterized protein</fullName>
    </submittedName>
</protein>
<accession>A0A7W5ASA8</accession>
<dbReference type="RefSeq" id="WP_183227897.1">
    <property type="nucleotide sequence ID" value="NZ_BMPW01000042.1"/>
</dbReference>
<keyword evidence="2" id="KW-1185">Reference proteome</keyword>
<dbReference type="Proteomes" id="UP000590749">
    <property type="component" value="Unassembled WGS sequence"/>
</dbReference>
<dbReference type="EMBL" id="JACHXF010000039">
    <property type="protein sequence ID" value="MBB3101488.1"/>
    <property type="molecule type" value="Genomic_DNA"/>
</dbReference>
<evidence type="ECO:0000313" key="2">
    <source>
        <dbReference type="Proteomes" id="UP000590749"/>
    </source>
</evidence>
<organism evidence="1 2">
    <name type="scientific">Actinoplanes campanulatus</name>
    <dbReference type="NCBI Taxonomy" id="113559"/>
    <lineage>
        <taxon>Bacteria</taxon>
        <taxon>Bacillati</taxon>
        <taxon>Actinomycetota</taxon>
        <taxon>Actinomycetes</taxon>
        <taxon>Micromonosporales</taxon>
        <taxon>Micromonosporaceae</taxon>
        <taxon>Actinoplanes</taxon>
    </lineage>
</organism>
<comment type="caution">
    <text evidence="1">The sequence shown here is derived from an EMBL/GenBank/DDBJ whole genome shotgun (WGS) entry which is preliminary data.</text>
</comment>
<gene>
    <name evidence="1" type="ORF">FHR83_009217</name>
</gene>
<evidence type="ECO:0000313" key="1">
    <source>
        <dbReference type="EMBL" id="MBB3101488.1"/>
    </source>
</evidence>
<dbReference type="AlphaFoldDB" id="A0A7W5ASA8"/>